<feature type="transmembrane region" description="Helical" evidence="1">
    <location>
        <begin position="190"/>
        <end position="211"/>
    </location>
</feature>
<feature type="transmembrane region" description="Helical" evidence="1">
    <location>
        <begin position="156"/>
        <end position="175"/>
    </location>
</feature>
<dbReference type="Proteomes" id="UP000192536">
    <property type="component" value="Unassembled WGS sequence"/>
</dbReference>
<evidence type="ECO:0000313" key="3">
    <source>
        <dbReference type="Proteomes" id="UP000192536"/>
    </source>
</evidence>
<keyword evidence="1" id="KW-0472">Membrane</keyword>
<organism evidence="2 3">
    <name type="scientific">Rouxiella badensis</name>
    <dbReference type="NCBI Taxonomy" id="1646377"/>
    <lineage>
        <taxon>Bacteria</taxon>
        <taxon>Pseudomonadati</taxon>
        <taxon>Pseudomonadota</taxon>
        <taxon>Gammaproteobacteria</taxon>
        <taxon>Enterobacterales</taxon>
        <taxon>Yersiniaceae</taxon>
        <taxon>Rouxiella</taxon>
    </lineage>
</organism>
<dbReference type="AlphaFoldDB" id="A0A1X0WHF6"/>
<accession>A0A1X0WHF6</accession>
<keyword evidence="3" id="KW-1185">Reference proteome</keyword>
<dbReference type="Pfam" id="PF06912">
    <property type="entry name" value="DUF1275"/>
    <property type="match status" value="1"/>
</dbReference>
<dbReference type="GeneID" id="93564979"/>
<dbReference type="InterPro" id="IPR010699">
    <property type="entry name" value="DUF1275"/>
</dbReference>
<proteinExistence type="predicted"/>
<dbReference type="RefSeq" id="WP_017492244.1">
    <property type="nucleotide sequence ID" value="NZ_CAUQAZ010000103.1"/>
</dbReference>
<gene>
    <name evidence="2" type="ORF">BS640_07525</name>
</gene>
<feature type="transmembrane region" description="Helical" evidence="1">
    <location>
        <begin position="20"/>
        <end position="42"/>
    </location>
</feature>
<protein>
    <submittedName>
        <fullName evidence="2">DUF1275 family protein</fullName>
    </submittedName>
</protein>
<evidence type="ECO:0000256" key="1">
    <source>
        <dbReference type="SAM" id="Phobius"/>
    </source>
</evidence>
<keyword evidence="1" id="KW-0812">Transmembrane</keyword>
<dbReference type="STRING" id="1646377.BS640_07525"/>
<feature type="transmembrane region" description="Helical" evidence="1">
    <location>
        <begin position="217"/>
        <end position="239"/>
    </location>
</feature>
<dbReference type="PANTHER" id="PTHR37314:SF4">
    <property type="entry name" value="UPF0700 TRANSMEMBRANE PROTEIN YOAK"/>
    <property type="match status" value="1"/>
</dbReference>
<dbReference type="PANTHER" id="PTHR37314">
    <property type="entry name" value="SLR0142 PROTEIN"/>
    <property type="match status" value="1"/>
</dbReference>
<comment type="caution">
    <text evidence="2">The sequence shown here is derived from an EMBL/GenBank/DDBJ whole genome shotgun (WGS) entry which is preliminary data.</text>
</comment>
<evidence type="ECO:0000313" key="2">
    <source>
        <dbReference type="EMBL" id="ORJ26174.1"/>
    </source>
</evidence>
<feature type="transmembrane region" description="Helical" evidence="1">
    <location>
        <begin position="62"/>
        <end position="85"/>
    </location>
</feature>
<name>A0A1X0WHF6_9GAMM</name>
<feature type="transmembrane region" description="Helical" evidence="1">
    <location>
        <begin position="97"/>
        <end position="120"/>
    </location>
</feature>
<sequence length="251" mass="26947">MLNMLIKRKGGRTHTEDRHLALLLATTAGILNAMALGAFGFFPSHMSGNTSQLSSEVSNTDLSDVLFLSAIIGAFVIGAMLSRLIAIGGIKNNIRTIFSIILLIEGVMLILTSLFEILFFSSKNNHEIIVFLSFLMGIHNSTSTQLSNGRVRSTHITGTLTDAGIALGAVIATLMRRDPSKQIKAQRSQFITHAVTIMSFLIGGISGLLLYKQFGFNSMAAVGGFIVLIAVGGILATLLRANRRILRQGVS</sequence>
<reference evidence="2 3" key="1">
    <citation type="journal article" date="2017" name="Int. J. Syst. Evol. Microbiol.">
        <title>Rouxiella badensis sp. nov. and Rouxiella silvae sp. nov. isolated from peat bog soil in Germany and emendation of the genus description.</title>
        <authorList>
            <person name="Le Fleche-Mateos A."/>
            <person name="Kugler J.H."/>
            <person name="Hansen S.H."/>
            <person name="Syldatk C."/>
            <person name="Hausmann R."/>
            <person name="Lomprez F."/>
            <person name="Vandenbogaert M."/>
            <person name="Manuguerra J.C."/>
            <person name="Grimont P.A."/>
        </authorList>
    </citation>
    <scope>NUCLEOTIDE SEQUENCE [LARGE SCALE GENOMIC DNA]</scope>
    <source>
        <strain evidence="2 3">DSM 100043</strain>
    </source>
</reference>
<keyword evidence="1" id="KW-1133">Transmembrane helix</keyword>
<dbReference type="EMBL" id="MRWE01000009">
    <property type="protein sequence ID" value="ORJ26174.1"/>
    <property type="molecule type" value="Genomic_DNA"/>
</dbReference>